<keyword evidence="4" id="KW-1185">Reference proteome</keyword>
<accession>A0A7Y3VXU1</accession>
<evidence type="ECO:0000313" key="4">
    <source>
        <dbReference type="Proteomes" id="UP000536509"/>
    </source>
</evidence>
<proteinExistence type="predicted"/>
<feature type="domain" description="SusE outer membrane protein" evidence="2">
    <location>
        <begin position="24"/>
        <end position="128"/>
    </location>
</feature>
<evidence type="ECO:0000259" key="2">
    <source>
        <dbReference type="Pfam" id="PF14292"/>
    </source>
</evidence>
<dbReference type="InterPro" id="IPR025970">
    <property type="entry name" value="SusE"/>
</dbReference>
<dbReference type="Gene3D" id="2.60.40.3620">
    <property type="match status" value="2"/>
</dbReference>
<comment type="caution">
    <text evidence="3">The sequence shown here is derived from an EMBL/GenBank/DDBJ whole genome shotgun (WGS) entry which is preliminary data.</text>
</comment>
<sequence length="349" mass="37065">MKKILKISSLAFLLIAGVACENDDQTIAQAVGGPELITPASGTEYELSPANETNEATTLVWNHADYDVQTEVNYEVQVALAGTDFAEVISGGTTTNRFFTWSVAALNQVAIDAGLTPYTPGNLDVRVRGTLGANAEMESFSNVITITVTAYTTELPKLAVPGNHQGWDPPTAPRIASSGFGETDYEGYVWLDGAFKFVGPNAAGAFAWGNTDWGDDGSFSGVLAESGESDITATAGYYRVTANTTTLLYNIVPTNWGIVGAATAGGWDNSTPLTYNATTKKWEGTIVMTAGAYKFRANNAWDINLGADSDLDGSMNYGGPDLTVDADGTYNVVLDLSNPRQYTYSVTLQ</sequence>
<dbReference type="PROSITE" id="PS51257">
    <property type="entry name" value="PROKAR_LIPOPROTEIN"/>
    <property type="match status" value="1"/>
</dbReference>
<dbReference type="Pfam" id="PF14292">
    <property type="entry name" value="SusE"/>
    <property type="match status" value="1"/>
</dbReference>
<gene>
    <name evidence="3" type="ORF">HKT18_00565</name>
</gene>
<evidence type="ECO:0000256" key="1">
    <source>
        <dbReference type="SAM" id="SignalP"/>
    </source>
</evidence>
<dbReference type="AlphaFoldDB" id="A0A7Y3VXU1"/>
<dbReference type="EMBL" id="JABEVX010000001">
    <property type="protein sequence ID" value="NNT70696.1"/>
    <property type="molecule type" value="Genomic_DNA"/>
</dbReference>
<feature type="signal peptide" evidence="1">
    <location>
        <begin position="1"/>
        <end position="21"/>
    </location>
</feature>
<name>A0A7Y3VXU1_9FLAO</name>
<protein>
    <submittedName>
        <fullName evidence="3">DUF5116 domain-containing protein</fullName>
    </submittedName>
</protein>
<keyword evidence="1" id="KW-0732">Signal</keyword>
<dbReference type="Proteomes" id="UP000536509">
    <property type="component" value="Unassembled WGS sequence"/>
</dbReference>
<feature type="chain" id="PRO_5031542563" evidence="1">
    <location>
        <begin position="22"/>
        <end position="349"/>
    </location>
</feature>
<evidence type="ECO:0000313" key="3">
    <source>
        <dbReference type="EMBL" id="NNT70696.1"/>
    </source>
</evidence>
<organism evidence="3 4">
    <name type="scientific">Flavobacterium rivulicola</name>
    <dbReference type="NCBI Taxonomy" id="2732161"/>
    <lineage>
        <taxon>Bacteria</taxon>
        <taxon>Pseudomonadati</taxon>
        <taxon>Bacteroidota</taxon>
        <taxon>Flavobacteriia</taxon>
        <taxon>Flavobacteriales</taxon>
        <taxon>Flavobacteriaceae</taxon>
        <taxon>Flavobacterium</taxon>
    </lineage>
</organism>
<reference evidence="3 4" key="1">
    <citation type="submission" date="2020-05" db="EMBL/GenBank/DDBJ databases">
        <title>Draft genome of Flavobacterium sp. IMCC34852.</title>
        <authorList>
            <person name="Song J."/>
            <person name="Cho J.-C."/>
        </authorList>
    </citation>
    <scope>NUCLEOTIDE SEQUENCE [LARGE SCALE GENOMIC DNA]</scope>
    <source>
        <strain evidence="3 4">IMCC34852</strain>
    </source>
</reference>
<dbReference type="RefSeq" id="WP_171220914.1">
    <property type="nucleotide sequence ID" value="NZ_CP121446.1"/>
</dbReference>
<dbReference type="CDD" id="cd12956">
    <property type="entry name" value="CBM_SusE-F_like"/>
    <property type="match status" value="1"/>
</dbReference>
<dbReference type="CDD" id="cd12967">
    <property type="entry name" value="CBM_SusE-F_like_u1"/>
    <property type="match status" value="1"/>
</dbReference>